<evidence type="ECO:0000313" key="1">
    <source>
        <dbReference type="EMBL" id="CAG8576867.1"/>
    </source>
</evidence>
<dbReference type="Proteomes" id="UP000789860">
    <property type="component" value="Unassembled WGS sequence"/>
</dbReference>
<protein>
    <submittedName>
        <fullName evidence="1">3636_t:CDS:1</fullName>
    </submittedName>
</protein>
<accession>A0ACA9M8H9</accession>
<proteinExistence type="predicted"/>
<organism evidence="1 2">
    <name type="scientific">Scutellospora calospora</name>
    <dbReference type="NCBI Taxonomy" id="85575"/>
    <lineage>
        <taxon>Eukaryota</taxon>
        <taxon>Fungi</taxon>
        <taxon>Fungi incertae sedis</taxon>
        <taxon>Mucoromycota</taxon>
        <taxon>Glomeromycotina</taxon>
        <taxon>Glomeromycetes</taxon>
        <taxon>Diversisporales</taxon>
        <taxon>Gigasporaceae</taxon>
        <taxon>Scutellospora</taxon>
    </lineage>
</organism>
<sequence length="75" mass="8600">VVSYDGQNAKDTRIIILPVSSRIFPVRSFELYVGKVVADDPLKREIKVEEKLQKILDLRKKRLSCLVCGVKTREV</sequence>
<dbReference type="EMBL" id="CAJVPM010010856">
    <property type="protein sequence ID" value="CAG8576867.1"/>
    <property type="molecule type" value="Genomic_DNA"/>
</dbReference>
<feature type="non-terminal residue" evidence="1">
    <location>
        <position position="1"/>
    </location>
</feature>
<comment type="caution">
    <text evidence="1">The sequence shown here is derived from an EMBL/GenBank/DDBJ whole genome shotgun (WGS) entry which is preliminary data.</text>
</comment>
<name>A0ACA9M8H9_9GLOM</name>
<gene>
    <name evidence="1" type="ORF">SCALOS_LOCUS6054</name>
</gene>
<evidence type="ECO:0000313" key="2">
    <source>
        <dbReference type="Proteomes" id="UP000789860"/>
    </source>
</evidence>
<keyword evidence="2" id="KW-1185">Reference proteome</keyword>
<reference evidence="1" key="1">
    <citation type="submission" date="2021-06" db="EMBL/GenBank/DDBJ databases">
        <authorList>
            <person name="Kallberg Y."/>
            <person name="Tangrot J."/>
            <person name="Rosling A."/>
        </authorList>
    </citation>
    <scope>NUCLEOTIDE SEQUENCE</scope>
    <source>
        <strain evidence="1">AU212A</strain>
    </source>
</reference>